<evidence type="ECO:0000256" key="5">
    <source>
        <dbReference type="ARBA" id="ARBA00023274"/>
    </source>
</evidence>
<dbReference type="PANTHER" id="PTHR31542">
    <property type="entry name" value="39A RIBOSOMAL PROTEIN L50, MITOCHONDRIAL"/>
    <property type="match status" value="1"/>
</dbReference>
<gene>
    <name evidence="8" type="ORF">TTRE_0000374001</name>
</gene>
<dbReference type="Pfam" id="PF10501">
    <property type="entry name" value="Ribosomal_L50"/>
    <property type="match status" value="1"/>
</dbReference>
<evidence type="ECO:0000313" key="9">
    <source>
        <dbReference type="Proteomes" id="UP000030665"/>
    </source>
</evidence>
<proteinExistence type="inferred from homology"/>
<dbReference type="AlphaFoldDB" id="A0A077Z750"/>
<keyword evidence="3" id="KW-0689">Ribosomal protein</keyword>
<evidence type="ECO:0000256" key="1">
    <source>
        <dbReference type="ARBA" id="ARBA00004173"/>
    </source>
</evidence>
<evidence type="ECO:0000256" key="6">
    <source>
        <dbReference type="ARBA" id="ARBA00035183"/>
    </source>
</evidence>
<dbReference type="InterPro" id="IPR018305">
    <property type="entry name" value="Ribosomal_m50"/>
</dbReference>
<keyword evidence="5" id="KW-0687">Ribonucleoprotein</keyword>
<evidence type="ECO:0000256" key="2">
    <source>
        <dbReference type="ARBA" id="ARBA00008860"/>
    </source>
</evidence>
<dbReference type="GO" id="GO:0005762">
    <property type="term" value="C:mitochondrial large ribosomal subunit"/>
    <property type="evidence" value="ECO:0007669"/>
    <property type="project" value="TreeGrafter"/>
</dbReference>
<reference evidence="8" key="1">
    <citation type="submission" date="2014-01" db="EMBL/GenBank/DDBJ databases">
        <authorList>
            <person name="Aslett M."/>
        </authorList>
    </citation>
    <scope>NUCLEOTIDE SEQUENCE</scope>
</reference>
<organism evidence="8 9">
    <name type="scientific">Trichuris trichiura</name>
    <name type="common">Whipworm</name>
    <name type="synonym">Trichocephalus trichiurus</name>
    <dbReference type="NCBI Taxonomy" id="36087"/>
    <lineage>
        <taxon>Eukaryota</taxon>
        <taxon>Metazoa</taxon>
        <taxon>Ecdysozoa</taxon>
        <taxon>Nematoda</taxon>
        <taxon>Enoplea</taxon>
        <taxon>Dorylaimia</taxon>
        <taxon>Trichinellida</taxon>
        <taxon>Trichuridae</taxon>
        <taxon>Trichuris</taxon>
    </lineage>
</organism>
<dbReference type="Proteomes" id="UP000030665">
    <property type="component" value="Unassembled WGS sequence"/>
</dbReference>
<evidence type="ECO:0000313" key="8">
    <source>
        <dbReference type="EMBL" id="CDW55468.1"/>
    </source>
</evidence>
<sequence>MDRIRARGFLKRLDAYEPADNVEDTVQMIFSKCYDTAASRDWKSFALDDRRSKLRFIDEAEKTLGKRVLNSELHQLKTVQDVVDFFKVPVEVITSYSRLARSNSLPKNLHILEDAVRFHPLTDTEYGGVSAFPKSSTYVSSLRFRRFLKGYRAKTEWHHYEDKHFDFTATPEDAPWLKSKAERMDNIKIDKLCYF</sequence>
<dbReference type="OrthoDB" id="9939609at2759"/>
<comment type="subcellular location">
    <subcellularLocation>
        <location evidence="1">Mitochondrion</location>
    </subcellularLocation>
</comment>
<dbReference type="PANTHER" id="PTHR31542:SF1">
    <property type="entry name" value="LARGE RIBOSOMAL SUBUNIT PROTEIN ML50"/>
    <property type="match status" value="1"/>
</dbReference>
<evidence type="ECO:0000256" key="7">
    <source>
        <dbReference type="ARBA" id="ARBA00035398"/>
    </source>
</evidence>
<dbReference type="EMBL" id="HG805956">
    <property type="protein sequence ID" value="CDW55468.1"/>
    <property type="molecule type" value="Genomic_DNA"/>
</dbReference>
<evidence type="ECO:0000256" key="4">
    <source>
        <dbReference type="ARBA" id="ARBA00023128"/>
    </source>
</evidence>
<reference evidence="8" key="2">
    <citation type="submission" date="2014-03" db="EMBL/GenBank/DDBJ databases">
        <title>The whipworm genome and dual-species transcriptomics of an intimate host-pathogen interaction.</title>
        <authorList>
            <person name="Foth B.J."/>
            <person name="Tsai I.J."/>
            <person name="Reid A.J."/>
            <person name="Bancroft A.J."/>
            <person name="Nichol S."/>
            <person name="Tracey A."/>
            <person name="Holroyd N."/>
            <person name="Cotton J.A."/>
            <person name="Stanley E.J."/>
            <person name="Zarowiecki M."/>
            <person name="Liu J.Z."/>
            <person name="Huckvale T."/>
            <person name="Cooper P.J."/>
            <person name="Grencis R.K."/>
            <person name="Berriman M."/>
        </authorList>
    </citation>
    <scope>NUCLEOTIDE SEQUENCE [LARGE SCALE GENOMIC DNA]</scope>
</reference>
<comment type="similarity">
    <text evidence="2">Belongs to the mitochondrion-specific ribosomal protein mL50 family.</text>
</comment>
<name>A0A077Z750_TRITR</name>
<keyword evidence="4" id="KW-0496">Mitochondrion</keyword>
<dbReference type="STRING" id="36087.A0A077Z750"/>
<keyword evidence="9" id="KW-1185">Reference proteome</keyword>
<accession>A0A077Z750</accession>
<protein>
    <recommendedName>
        <fullName evidence="6">Large ribosomal subunit protein mL50</fullName>
    </recommendedName>
    <alternativeName>
        <fullName evidence="7">39S ribosomal protein L50, mitochondrial</fullName>
    </alternativeName>
</protein>
<evidence type="ECO:0000256" key="3">
    <source>
        <dbReference type="ARBA" id="ARBA00022980"/>
    </source>
</evidence>